<dbReference type="GO" id="GO:0042302">
    <property type="term" value="F:structural constituent of cuticle"/>
    <property type="evidence" value="ECO:0007669"/>
    <property type="project" value="UniProtKB-KW"/>
</dbReference>
<feature type="chain" id="PRO_5017940228" description="ZP domain-containing protein" evidence="8">
    <location>
        <begin position="24"/>
        <end position="302"/>
    </location>
</feature>
<dbReference type="GO" id="GO:0005886">
    <property type="term" value="C:plasma membrane"/>
    <property type="evidence" value="ECO:0007669"/>
    <property type="project" value="UniProtKB-SubCell"/>
</dbReference>
<dbReference type="STRING" id="51028.A0A3P6IMT0"/>
<feature type="signal peptide" evidence="8">
    <location>
        <begin position="1"/>
        <end position="23"/>
    </location>
</feature>
<keyword evidence="2" id="KW-0193">Cuticle</keyword>
<dbReference type="Proteomes" id="UP000274131">
    <property type="component" value="Unassembled WGS sequence"/>
</dbReference>
<dbReference type="OrthoDB" id="6139674at2759"/>
<sequence length="302" mass="33811">MKACCSWLLFCSVLHSPLIFVSGTPKISCKENDLSLDIVTSQPFRGNIFVKGRAREPSCRQSYSANSSNLYSLSLGKCGMQRLRSVNPRGVNFVVTVIVSFHPAGFITKNDRAFHVKCFYMETDETVTSGINVSTIPTVELHDTLKMPTCVYSVRKDSPNGPELSFANVGERVYHVWECSGADMGMLVKNCVVTNGEGERHIVLDDVFRCSTDPALLSELQYDRSLMSAFAQSQAFKYADSNQLFFTCQIRLCQKAMGLCKDITVNELYSLWLAPWCLPNGSKHFTTKEFLLLEPQIFPSET</sequence>
<evidence type="ECO:0000256" key="6">
    <source>
        <dbReference type="ARBA" id="ARBA00022989"/>
    </source>
</evidence>
<keyword evidence="4" id="KW-0812">Transmembrane</keyword>
<accession>A0A3P6IMT0</accession>
<reference evidence="10 11" key="1">
    <citation type="submission" date="2018-10" db="EMBL/GenBank/DDBJ databases">
        <authorList>
            <consortium name="Pathogen Informatics"/>
        </authorList>
    </citation>
    <scope>NUCLEOTIDE SEQUENCE [LARGE SCALE GENOMIC DNA]</scope>
</reference>
<keyword evidence="11" id="KW-1185">Reference proteome</keyword>
<evidence type="ECO:0000256" key="2">
    <source>
        <dbReference type="ARBA" id="ARBA00022460"/>
    </source>
</evidence>
<dbReference type="InterPro" id="IPR056953">
    <property type="entry name" value="CUT_N"/>
</dbReference>
<name>A0A3P6IMT0_ENTVE</name>
<organism evidence="10 11">
    <name type="scientific">Enterobius vermicularis</name>
    <name type="common">Human pinworm</name>
    <dbReference type="NCBI Taxonomy" id="51028"/>
    <lineage>
        <taxon>Eukaryota</taxon>
        <taxon>Metazoa</taxon>
        <taxon>Ecdysozoa</taxon>
        <taxon>Nematoda</taxon>
        <taxon>Chromadorea</taxon>
        <taxon>Rhabditida</taxon>
        <taxon>Spirurina</taxon>
        <taxon>Oxyuridomorpha</taxon>
        <taxon>Oxyuroidea</taxon>
        <taxon>Oxyuridae</taxon>
        <taxon>Enterobius</taxon>
    </lineage>
</organism>
<keyword evidence="6" id="KW-1133">Transmembrane helix</keyword>
<proteinExistence type="predicted"/>
<keyword evidence="5 8" id="KW-0732">Signal</keyword>
<gene>
    <name evidence="10" type="ORF">EVEC_LOCUS4155</name>
</gene>
<dbReference type="EMBL" id="UXUI01007778">
    <property type="protein sequence ID" value="VDD89404.1"/>
    <property type="molecule type" value="Genomic_DNA"/>
</dbReference>
<dbReference type="PANTHER" id="PTHR22907:SF32">
    <property type="entry name" value="ZP DOMAIN-CONTAINING PROTEIN"/>
    <property type="match status" value="1"/>
</dbReference>
<dbReference type="InterPro" id="IPR051962">
    <property type="entry name" value="Cuticlin"/>
</dbReference>
<evidence type="ECO:0000256" key="1">
    <source>
        <dbReference type="ARBA" id="ARBA00004251"/>
    </source>
</evidence>
<evidence type="ECO:0000259" key="9">
    <source>
        <dbReference type="PROSITE" id="PS51034"/>
    </source>
</evidence>
<dbReference type="Pfam" id="PF25301">
    <property type="entry name" value="CUT_C"/>
    <property type="match status" value="1"/>
</dbReference>
<evidence type="ECO:0000256" key="7">
    <source>
        <dbReference type="ARBA" id="ARBA00023136"/>
    </source>
</evidence>
<evidence type="ECO:0000256" key="3">
    <source>
        <dbReference type="ARBA" id="ARBA00022475"/>
    </source>
</evidence>
<keyword evidence="3" id="KW-1003">Cell membrane</keyword>
<dbReference type="InterPro" id="IPR001507">
    <property type="entry name" value="ZP_dom"/>
</dbReference>
<keyword evidence="7" id="KW-0472">Membrane</keyword>
<dbReference type="AlphaFoldDB" id="A0A3P6IMT0"/>
<evidence type="ECO:0000256" key="5">
    <source>
        <dbReference type="ARBA" id="ARBA00022729"/>
    </source>
</evidence>
<dbReference type="SMART" id="SM00241">
    <property type="entry name" value="ZP"/>
    <property type="match status" value="1"/>
</dbReference>
<dbReference type="InterPro" id="IPR057475">
    <property type="entry name" value="CUT_C"/>
</dbReference>
<dbReference type="PROSITE" id="PS51034">
    <property type="entry name" value="ZP_2"/>
    <property type="match status" value="1"/>
</dbReference>
<evidence type="ECO:0000313" key="11">
    <source>
        <dbReference type="Proteomes" id="UP000274131"/>
    </source>
</evidence>
<evidence type="ECO:0000256" key="8">
    <source>
        <dbReference type="SAM" id="SignalP"/>
    </source>
</evidence>
<evidence type="ECO:0000256" key="4">
    <source>
        <dbReference type="ARBA" id="ARBA00022692"/>
    </source>
</evidence>
<dbReference type="PANTHER" id="PTHR22907">
    <property type="entry name" value="GH04558P"/>
    <property type="match status" value="1"/>
</dbReference>
<evidence type="ECO:0000313" key="10">
    <source>
        <dbReference type="EMBL" id="VDD89404.1"/>
    </source>
</evidence>
<comment type="subcellular location">
    <subcellularLocation>
        <location evidence="1">Cell membrane</location>
        <topology evidence="1">Single-pass type I membrane protein</topology>
    </subcellularLocation>
</comment>
<feature type="domain" description="ZP" evidence="9">
    <location>
        <begin position="28"/>
        <end position="267"/>
    </location>
</feature>
<dbReference type="Pfam" id="PF25057">
    <property type="entry name" value="CUT_N"/>
    <property type="match status" value="1"/>
</dbReference>
<protein>
    <recommendedName>
        <fullName evidence="9">ZP domain-containing protein</fullName>
    </recommendedName>
</protein>